<organism evidence="3 4">
    <name type="scientific">Neptuniibacter caesariensis</name>
    <dbReference type="NCBI Taxonomy" id="207954"/>
    <lineage>
        <taxon>Bacteria</taxon>
        <taxon>Pseudomonadati</taxon>
        <taxon>Pseudomonadota</taxon>
        <taxon>Gammaproteobacteria</taxon>
        <taxon>Oceanospirillales</taxon>
        <taxon>Oceanospirillaceae</taxon>
        <taxon>Neptuniibacter</taxon>
    </lineage>
</organism>
<feature type="domain" description="6-hydroxymethylpterin diphosphokinase MptE-like" evidence="1">
    <location>
        <begin position="258"/>
        <end position="435"/>
    </location>
</feature>
<evidence type="ECO:0000313" key="3">
    <source>
        <dbReference type="EMBL" id="EAR60082.1"/>
    </source>
</evidence>
<accession>A0A7U8GRD2</accession>
<dbReference type="AlphaFoldDB" id="A0A7U8GRD2"/>
<keyword evidence="4" id="KW-1185">Reference proteome</keyword>
<dbReference type="Pfam" id="PF20157">
    <property type="entry name" value="Maf_flag10_N"/>
    <property type="match status" value="1"/>
</dbReference>
<reference evidence="3 4" key="1">
    <citation type="submission" date="2006-02" db="EMBL/GenBank/DDBJ databases">
        <authorList>
            <person name="Pinhassi J."/>
            <person name="Pedros-Alio C."/>
            <person name="Ferriera S."/>
            <person name="Johnson J."/>
            <person name="Kravitz S."/>
            <person name="Halpern A."/>
            <person name="Remington K."/>
            <person name="Beeson K."/>
            <person name="Tran B."/>
            <person name="Rogers Y.-H."/>
            <person name="Friedman R."/>
            <person name="Venter J.C."/>
        </authorList>
    </citation>
    <scope>NUCLEOTIDE SEQUENCE [LARGE SCALE GENOMIC DNA]</scope>
    <source>
        <strain evidence="3 4">MED92</strain>
    </source>
</reference>
<dbReference type="InterPro" id="IPR045376">
    <property type="entry name" value="Maf_N"/>
</dbReference>
<dbReference type="InterPro" id="IPR002826">
    <property type="entry name" value="MptE-like"/>
</dbReference>
<evidence type="ECO:0000259" key="1">
    <source>
        <dbReference type="Pfam" id="PF01973"/>
    </source>
</evidence>
<gene>
    <name evidence="3" type="ORF">MED92_17122</name>
</gene>
<evidence type="ECO:0000313" key="4">
    <source>
        <dbReference type="Proteomes" id="UP000002171"/>
    </source>
</evidence>
<dbReference type="Proteomes" id="UP000002171">
    <property type="component" value="Unassembled WGS sequence"/>
</dbReference>
<protein>
    <recommendedName>
        <fullName evidence="5">DUF115 domain-containing protein</fullName>
    </recommendedName>
</protein>
<dbReference type="RefSeq" id="WP_007021089.1">
    <property type="nucleotide sequence ID" value="NZ_CH724125.1"/>
</dbReference>
<dbReference type="OrthoDB" id="7254531at2"/>
<proteinExistence type="predicted"/>
<sequence>MGFQEKFEQNKVVDAIFTKNMQFFELLSPDVYAEFKSYEPQNLTLAFDESEHINIINRKTGRFVYPERPEQYADKQVDKFLRDTKASVIRFYNPHVVDTQYLHHEMMDSLVELRGDASMPEFFAQDEQLIQQLFIVGIGSGLHIKALLEQKALNNVVIIENNKDSFYLSMYFVDWESIFRAVKGQLKIIIGDTEKEILDNLHQYTYEVGNYVFTKMFVYRHYVNSTLDTLLENFFKKLLAPSAAAGFYDDEKVGLAHTVENCQRNIPPSTVGLLQRKIHCQLPAVVIGNGPSLDGSEHFLRANKDKMILISCGSSLSALEGMGIKPDIHVEQERPYDTYRWLIKSTTESFRQGIYFYGLNTVHPDCFSLFDADKTGQCLKPNDLGSIYLSRSIKKGHTLSFADGSNPTVTNFGLSLCVLLGMKNVFLAGVDLGMKEIDKHHSEKSYYAKAKDESPNIFKFIEATDDKFKIKGRDGKELYTNAAFNSSKLNIERLIDKYGLNVKNLSDGAEIRGAAFESNDYIVKEVAGKDKIKTLQALHEMVFSSEGVLPESKDKVKSKVIIEAEGLFSQLREILKLTVENEEQLVNRLSEIRNSFWQTKLDGYTAMLFKGSIETMLSAVYSVVLYGGVENYSENFAKSCQIVNRFLDQVEEDMKHNLYNLDTYCNL</sequence>
<dbReference type="PANTHER" id="PTHR41786">
    <property type="entry name" value="MOTILITY ACCESSORY FACTOR MAF"/>
    <property type="match status" value="1"/>
</dbReference>
<dbReference type="PANTHER" id="PTHR41786:SF1">
    <property type="entry name" value="6-HYDROXYMETHYLPTERIN DIPHOSPHOKINASE MPTE-LIKE DOMAIN-CONTAINING PROTEIN"/>
    <property type="match status" value="1"/>
</dbReference>
<name>A0A7U8GRD2_NEPCE</name>
<comment type="caution">
    <text evidence="3">The sequence shown here is derived from an EMBL/GenBank/DDBJ whole genome shotgun (WGS) entry which is preliminary data.</text>
</comment>
<evidence type="ECO:0000259" key="2">
    <source>
        <dbReference type="Pfam" id="PF20157"/>
    </source>
</evidence>
<dbReference type="EMBL" id="AAOW01000024">
    <property type="protein sequence ID" value="EAR60082.1"/>
    <property type="molecule type" value="Genomic_DNA"/>
</dbReference>
<feature type="domain" description="Glycosyltransferase Maf N-terminal" evidence="2">
    <location>
        <begin position="17"/>
        <end position="238"/>
    </location>
</feature>
<dbReference type="Pfam" id="PF01973">
    <property type="entry name" value="MptE-like"/>
    <property type="match status" value="1"/>
</dbReference>
<evidence type="ECO:0008006" key="5">
    <source>
        <dbReference type="Google" id="ProtNLM"/>
    </source>
</evidence>